<accession>A0A098BZ13</accession>
<organism evidence="1 2">
    <name type="scientific">Fermentimonas caenicola</name>
    <dbReference type="NCBI Taxonomy" id="1562970"/>
    <lineage>
        <taxon>Bacteria</taxon>
        <taxon>Pseudomonadati</taxon>
        <taxon>Bacteroidota</taxon>
        <taxon>Bacteroidia</taxon>
        <taxon>Bacteroidales</taxon>
        <taxon>Dysgonomonadaceae</taxon>
        <taxon>Fermentimonas</taxon>
    </lineage>
</organism>
<protein>
    <submittedName>
        <fullName evidence="1">Uncharacterized protein</fullName>
    </submittedName>
</protein>
<name>A0A098BZ13_9BACT</name>
<dbReference type="Proteomes" id="UP000032417">
    <property type="component" value="Chromosome 1"/>
</dbReference>
<evidence type="ECO:0000313" key="2">
    <source>
        <dbReference type="Proteomes" id="UP000032417"/>
    </source>
</evidence>
<dbReference type="AlphaFoldDB" id="A0A098BZ13"/>
<evidence type="ECO:0000313" key="1">
    <source>
        <dbReference type="EMBL" id="CEA15411.1"/>
    </source>
</evidence>
<dbReference type="OrthoDB" id="697275at2"/>
<sequence length="220" mass="25488">MINIELLKKLTFIADITKKLEPFLFDDIEICINKLLENSDDVVYACQVLKVPFTTYEPENGHTPDEINVKFGCEVGLNIIYQTTYILKEIYGDALDVYISYATEPEGDEKKTIIGTYITRDKDFTNISAPITANEILKLDIKNMDWEEFSSLFPNNKHDANRACTYIIRQENYEPDDYYDDYDHDDYGSSYEKYGGYNGWSDDVIDDAFEGDPMNTWNVD</sequence>
<dbReference type="HOGENOM" id="CLU_1255002_0_0_10"/>
<dbReference type="EMBL" id="LN515532">
    <property type="protein sequence ID" value="CEA15411.1"/>
    <property type="molecule type" value="Genomic_DNA"/>
</dbReference>
<reference evidence="1 2" key="1">
    <citation type="submission" date="2014-08" db="EMBL/GenBank/DDBJ databases">
        <authorList>
            <person name="Wibberg D."/>
        </authorList>
    </citation>
    <scope>NUCLEOTIDE SEQUENCE [LARGE SCALE GENOMIC DNA]</scope>
    <source>
        <strain evidence="2">ING2-E5B</strain>
    </source>
</reference>
<proteinExistence type="predicted"/>
<dbReference type="STRING" id="1562970.ING2E5B_0644"/>
<dbReference type="KEGG" id="pbt:ING2E5B_0644"/>
<keyword evidence="2" id="KW-1185">Reference proteome</keyword>
<gene>
    <name evidence="1" type="ORF">ING2E5B_0644</name>
</gene>